<name>A0ABU3KNW2_9BURK</name>
<evidence type="ECO:0000256" key="1">
    <source>
        <dbReference type="SAM" id="MobiDB-lite"/>
    </source>
</evidence>
<proteinExistence type="predicted"/>
<dbReference type="Proteomes" id="UP001321700">
    <property type="component" value="Unassembled WGS sequence"/>
</dbReference>
<protein>
    <submittedName>
        <fullName evidence="2">STAS domain-containing protein</fullName>
    </submittedName>
</protein>
<keyword evidence="3" id="KW-1185">Reference proteome</keyword>
<feature type="compositionally biased region" description="Polar residues" evidence="1">
    <location>
        <begin position="180"/>
        <end position="192"/>
    </location>
</feature>
<feature type="region of interest" description="Disordered" evidence="1">
    <location>
        <begin position="117"/>
        <end position="214"/>
    </location>
</feature>
<feature type="compositionally biased region" description="Low complexity" evidence="1">
    <location>
        <begin position="200"/>
        <end position="213"/>
    </location>
</feature>
<accession>A0ABU3KNW2</accession>
<comment type="caution">
    <text evidence="2">The sequence shown here is derived from an EMBL/GenBank/DDBJ whole genome shotgun (WGS) entry which is preliminary data.</text>
</comment>
<organism evidence="2 3">
    <name type="scientific">Rhodoferax potami</name>
    <dbReference type="NCBI Taxonomy" id="3068338"/>
    <lineage>
        <taxon>Bacteria</taxon>
        <taxon>Pseudomonadati</taxon>
        <taxon>Pseudomonadota</taxon>
        <taxon>Betaproteobacteria</taxon>
        <taxon>Burkholderiales</taxon>
        <taxon>Comamonadaceae</taxon>
        <taxon>Rhodoferax</taxon>
    </lineage>
</organism>
<gene>
    <name evidence="2" type="ORF">RAE19_11860</name>
</gene>
<sequence>MATKDERPGLLSKVAMFVRNPTKDWSDISRTETEPDSAYDKQALKAMIERKRQNDFVRKREFDQLRKLRNRDPSAVANLARPSFFQSSIPTDPDGRAVTLKKIDEIEAQMSKQWWKGKQDAAAAANAGSEQRLSAVPPASDTQQSLSASGASAGTGYGGGAAASTLPIMRGAPDQPGASAPQTEYAATQMGQPTEPMFAPPASKAPGSKPSFARATESSDLSFTTSKLLALEVSDAAADPELEEAAIRFANGDDHGAESSLISALRRGVADASTAFNWAAALMDLYRATQNRERFDWAIVEFAHLWDERVPRWDVVQLNTAFGAETTLAAPFVPEPVAGEYVEADPMWSCPQFLDVQGMEALRLVLSTQPMPWTLDWTALERIDAPAMPLLSGLFASLCDEPVSLRFAGASQLLTALQFLTPSANRSVDSAWWIVRLNVLRALQCLDDFELVALDYCITYEVSPPAWAPARCDYSAVHFRSAHAVSADFVSTSPMGVGSVTLTSQELRGVVAGDTTALLAGLDSARDQSNNIVISCRFLVRVDFSAAGTILNWVVSRQAEGCMVQFQDVHRLVAAFFNVIGISEHARVVPRDL</sequence>
<reference evidence="2 3" key="1">
    <citation type="submission" date="2023-08" db="EMBL/GenBank/DDBJ databases">
        <title>Rhodoferax potami sp. nov. and Rhodoferax mekongensis sp. nov., isolated from the Mekong River in Thailand.</title>
        <authorList>
            <person name="Kitikhun S."/>
            <person name="Charoenyingcharoen P."/>
            <person name="Siriarchawattana P."/>
            <person name="Likhitrattanapisal S."/>
            <person name="Nilsakha T."/>
            <person name="Chanpet A."/>
            <person name="Rattanawaree P."/>
            <person name="Ingsriswang S."/>
        </authorList>
    </citation>
    <scope>NUCLEOTIDE SEQUENCE [LARGE SCALE GENOMIC DNA]</scope>
    <source>
        <strain evidence="2 3">TBRC 17660</strain>
    </source>
</reference>
<evidence type="ECO:0000313" key="2">
    <source>
        <dbReference type="EMBL" id="MDT7519395.1"/>
    </source>
</evidence>
<evidence type="ECO:0000313" key="3">
    <source>
        <dbReference type="Proteomes" id="UP001321700"/>
    </source>
</evidence>
<dbReference type="EMBL" id="JAVBIK010000001">
    <property type="protein sequence ID" value="MDT7519395.1"/>
    <property type="molecule type" value="Genomic_DNA"/>
</dbReference>
<dbReference type="RefSeq" id="WP_313875077.1">
    <property type="nucleotide sequence ID" value="NZ_JAVBIK010000001.1"/>
</dbReference>